<protein>
    <submittedName>
        <fullName evidence="1">Uncharacterized protein</fullName>
    </submittedName>
</protein>
<reference evidence="2" key="1">
    <citation type="journal article" date="2019" name="Int. J. Syst. Evol. Microbiol.">
        <title>The Global Catalogue of Microorganisms (GCM) 10K type strain sequencing project: providing services to taxonomists for standard genome sequencing and annotation.</title>
        <authorList>
            <consortium name="The Broad Institute Genomics Platform"/>
            <consortium name="The Broad Institute Genome Sequencing Center for Infectious Disease"/>
            <person name="Wu L."/>
            <person name="Ma J."/>
        </authorList>
    </citation>
    <scope>NUCLEOTIDE SEQUENCE [LARGE SCALE GENOMIC DNA]</scope>
    <source>
        <strain evidence="2">JCM 4733</strain>
    </source>
</reference>
<dbReference type="EMBL" id="BMVN01000046">
    <property type="protein sequence ID" value="GHA62024.1"/>
    <property type="molecule type" value="Genomic_DNA"/>
</dbReference>
<name>A0ABQ3D708_9ACTN</name>
<evidence type="ECO:0000313" key="2">
    <source>
        <dbReference type="Proteomes" id="UP000653644"/>
    </source>
</evidence>
<evidence type="ECO:0000313" key="1">
    <source>
        <dbReference type="EMBL" id="GHA62024.1"/>
    </source>
</evidence>
<accession>A0ABQ3D708</accession>
<comment type="caution">
    <text evidence="1">The sequence shown here is derived from an EMBL/GenBank/DDBJ whole genome shotgun (WGS) entry which is preliminary data.</text>
</comment>
<gene>
    <name evidence="1" type="ORF">GCM10010345_77600</name>
</gene>
<proteinExistence type="predicted"/>
<keyword evidence="2" id="KW-1185">Reference proteome</keyword>
<organism evidence="1 2">
    <name type="scientific">Streptomyces canarius</name>
    <dbReference type="NCBI Taxonomy" id="285453"/>
    <lineage>
        <taxon>Bacteria</taxon>
        <taxon>Bacillati</taxon>
        <taxon>Actinomycetota</taxon>
        <taxon>Actinomycetes</taxon>
        <taxon>Kitasatosporales</taxon>
        <taxon>Streptomycetaceae</taxon>
        <taxon>Streptomyces</taxon>
    </lineage>
</organism>
<sequence length="72" mass="8228">MEAKKCRRLRGVYLALPSNSTTLVERHADPYGPMWRANQQGIRPDPHSLTVRDGGRDDRLYDWTTAVSALPY</sequence>
<dbReference type="Proteomes" id="UP000653644">
    <property type="component" value="Unassembled WGS sequence"/>
</dbReference>